<reference evidence="2" key="1">
    <citation type="journal article" date="2023" name="Mol. Phylogenet. Evol.">
        <title>Genome-scale phylogeny and comparative genomics of the fungal order Sordariales.</title>
        <authorList>
            <person name="Hensen N."/>
            <person name="Bonometti L."/>
            <person name="Westerberg I."/>
            <person name="Brannstrom I.O."/>
            <person name="Guillou S."/>
            <person name="Cros-Aarteil S."/>
            <person name="Calhoun S."/>
            <person name="Haridas S."/>
            <person name="Kuo A."/>
            <person name="Mondo S."/>
            <person name="Pangilinan J."/>
            <person name="Riley R."/>
            <person name="LaButti K."/>
            <person name="Andreopoulos B."/>
            <person name="Lipzen A."/>
            <person name="Chen C."/>
            <person name="Yan M."/>
            <person name="Daum C."/>
            <person name="Ng V."/>
            <person name="Clum A."/>
            <person name="Steindorff A."/>
            <person name="Ohm R.A."/>
            <person name="Martin F."/>
            <person name="Silar P."/>
            <person name="Natvig D.O."/>
            <person name="Lalanne C."/>
            <person name="Gautier V."/>
            <person name="Ament-Velasquez S.L."/>
            <person name="Kruys A."/>
            <person name="Hutchinson M.I."/>
            <person name="Powell A.J."/>
            <person name="Barry K."/>
            <person name="Miller A.N."/>
            <person name="Grigoriev I.V."/>
            <person name="Debuchy R."/>
            <person name="Gladieux P."/>
            <person name="Hiltunen Thoren M."/>
            <person name="Johannesson H."/>
        </authorList>
    </citation>
    <scope>NUCLEOTIDE SEQUENCE</scope>
    <source>
        <strain evidence="2">CBS 508.74</strain>
    </source>
</reference>
<name>A0AAN6YX88_9PEZI</name>
<protein>
    <submittedName>
        <fullName evidence="2">Uncharacterized protein</fullName>
    </submittedName>
</protein>
<dbReference type="Proteomes" id="UP001302812">
    <property type="component" value="Unassembled WGS sequence"/>
</dbReference>
<evidence type="ECO:0000256" key="1">
    <source>
        <dbReference type="SAM" id="MobiDB-lite"/>
    </source>
</evidence>
<reference evidence="2" key="2">
    <citation type="submission" date="2023-05" db="EMBL/GenBank/DDBJ databases">
        <authorList>
            <consortium name="Lawrence Berkeley National Laboratory"/>
            <person name="Steindorff A."/>
            <person name="Hensen N."/>
            <person name="Bonometti L."/>
            <person name="Westerberg I."/>
            <person name="Brannstrom I.O."/>
            <person name="Guillou S."/>
            <person name="Cros-Aarteil S."/>
            <person name="Calhoun S."/>
            <person name="Haridas S."/>
            <person name="Kuo A."/>
            <person name="Mondo S."/>
            <person name="Pangilinan J."/>
            <person name="Riley R."/>
            <person name="Labutti K."/>
            <person name="Andreopoulos B."/>
            <person name="Lipzen A."/>
            <person name="Chen C."/>
            <person name="Yanf M."/>
            <person name="Daum C."/>
            <person name="Ng V."/>
            <person name="Clum A."/>
            <person name="Ohm R."/>
            <person name="Martin F."/>
            <person name="Silar P."/>
            <person name="Natvig D."/>
            <person name="Lalanne C."/>
            <person name="Gautier V."/>
            <person name="Ament-Velasquez S.L."/>
            <person name="Kruys A."/>
            <person name="Hutchinson M.I."/>
            <person name="Powell A.J."/>
            <person name="Barry K."/>
            <person name="Miller A.N."/>
            <person name="Grigoriev I.V."/>
            <person name="Debuchy R."/>
            <person name="Gladieux P."/>
            <person name="Thoren M.H."/>
            <person name="Johannesson H."/>
        </authorList>
    </citation>
    <scope>NUCLEOTIDE SEQUENCE</scope>
    <source>
        <strain evidence="2">CBS 508.74</strain>
    </source>
</reference>
<feature type="region of interest" description="Disordered" evidence="1">
    <location>
        <begin position="52"/>
        <end position="85"/>
    </location>
</feature>
<comment type="caution">
    <text evidence="2">The sequence shown here is derived from an EMBL/GenBank/DDBJ whole genome shotgun (WGS) entry which is preliminary data.</text>
</comment>
<gene>
    <name evidence="2" type="ORF">N656DRAFT_794597</name>
</gene>
<feature type="region of interest" description="Disordered" evidence="1">
    <location>
        <begin position="1"/>
        <end position="34"/>
    </location>
</feature>
<dbReference type="EMBL" id="MU853333">
    <property type="protein sequence ID" value="KAK4116274.1"/>
    <property type="molecule type" value="Genomic_DNA"/>
</dbReference>
<keyword evidence="3" id="KW-1185">Reference proteome</keyword>
<sequence length="102" mass="11455">MNPDDAMADSQTAEEGASHVHLNAQQQQPGNKPAVAAWNTKKFRDEYEISKHRLLDQKFSSTEYPDPLAPRPPHPKQYPKGTDPALERQLKQLIADIRPGAQ</sequence>
<feature type="compositionally biased region" description="Pro residues" evidence="1">
    <location>
        <begin position="67"/>
        <end position="76"/>
    </location>
</feature>
<proteinExistence type="predicted"/>
<dbReference type="AlphaFoldDB" id="A0AAN6YX88"/>
<dbReference type="RefSeq" id="XP_064673844.1">
    <property type="nucleotide sequence ID" value="XM_064817309.1"/>
</dbReference>
<dbReference type="GeneID" id="89941434"/>
<organism evidence="2 3">
    <name type="scientific">Canariomyces notabilis</name>
    <dbReference type="NCBI Taxonomy" id="2074819"/>
    <lineage>
        <taxon>Eukaryota</taxon>
        <taxon>Fungi</taxon>
        <taxon>Dikarya</taxon>
        <taxon>Ascomycota</taxon>
        <taxon>Pezizomycotina</taxon>
        <taxon>Sordariomycetes</taxon>
        <taxon>Sordariomycetidae</taxon>
        <taxon>Sordariales</taxon>
        <taxon>Chaetomiaceae</taxon>
        <taxon>Canariomyces</taxon>
    </lineage>
</organism>
<evidence type="ECO:0000313" key="2">
    <source>
        <dbReference type="EMBL" id="KAK4116274.1"/>
    </source>
</evidence>
<evidence type="ECO:0000313" key="3">
    <source>
        <dbReference type="Proteomes" id="UP001302812"/>
    </source>
</evidence>
<accession>A0AAN6YX88</accession>